<keyword evidence="2 9" id="KW-0540">Nuclease</keyword>
<keyword evidence="8 9" id="KW-0694">RNA-binding</keyword>
<keyword evidence="6" id="KW-0862">Zinc</keyword>
<evidence type="ECO:0000256" key="3">
    <source>
        <dbReference type="ARBA" id="ARBA00022723"/>
    </source>
</evidence>
<accession>A0A1T4NY62</accession>
<evidence type="ECO:0000256" key="5">
    <source>
        <dbReference type="ARBA" id="ARBA00022801"/>
    </source>
</evidence>
<dbReference type="RefSeq" id="WP_078694187.1">
    <property type="nucleotide sequence ID" value="NZ_FUWX01000012.1"/>
</dbReference>
<dbReference type="Pfam" id="PF07521">
    <property type="entry name" value="RMMBL"/>
    <property type="match status" value="1"/>
</dbReference>
<sequence length="656" mass="72466">MDLKKEQVEKTVPKKVVRKKSPANNKQQKGTEDKKVTNTNTGEKEKKAKVFNKNRNNNKKKPFPKKTDSKPVKKPVEKVVEEVKEIEKVEVLENQNGVESKEEKMYVIPLGGLDEVGKNMTLVQYRDEIIAIDCGVTFPDDGLLGIDLVIPDFTYLENNKDKIKGLFITHGHEDHIGSVPYLYQKIDKSVPVFGGKLALALIKSKFENGDFSRELPKMKEVKGRSRIKVGKYFTIEFVRVTHSIADAFAVVVTTPAGVVMYTGDFKIDLTPVDGQGVDFYRLAQIGEQGVDLLLSDSTNSEIEGFTPSERTVGEAFKSEFARAKGRIIVAAFASHVHRLQQIVDIAHDYGRKIAIDGRSLVKVFDIASDLGYLKLPKDIMVSLSDVDKLKDNKVVILCTGTQGEPMAALSRIAKNIHKHTKIKEGDTVIISATPIPGNEKAVSNNINNLLKSDAEVVFKKLAGIHVSGHASKEEQKLMLNLIKPKHFMPVHGEFKMLKAHQETAIMTGIPKQNIIVAFNGNKIEVTKSSAKIKGKVTAGATLVDGLGVGDIGNVVIKDRQQLSQEGVVVIVFTINKETGKLISGPDIVTRGFIYSRGSEEIINEVTESIKEKLNGLGEMGVTDWGILKNSTKDIAAKFFYNKTKRTPVILPIIMEV</sequence>
<dbReference type="Pfam" id="PF22505">
    <property type="entry name" value="RNase_J_b_CASP"/>
    <property type="match status" value="1"/>
</dbReference>
<dbReference type="InterPro" id="IPR041636">
    <property type="entry name" value="RNase_J_C"/>
</dbReference>
<dbReference type="GO" id="GO:0005737">
    <property type="term" value="C:cytoplasm"/>
    <property type="evidence" value="ECO:0007669"/>
    <property type="project" value="UniProtKB-SubCell"/>
</dbReference>
<dbReference type="AlphaFoldDB" id="A0A1T4NY62"/>
<feature type="compositionally biased region" description="Basic and acidic residues" evidence="10">
    <location>
        <begin position="29"/>
        <end position="48"/>
    </location>
</feature>
<evidence type="ECO:0000313" key="13">
    <source>
        <dbReference type="Proteomes" id="UP000191153"/>
    </source>
</evidence>
<dbReference type="CDD" id="cd07714">
    <property type="entry name" value="RNaseJ_MBL-fold"/>
    <property type="match status" value="1"/>
</dbReference>
<feature type="compositionally biased region" description="Basic and acidic residues" evidence="10">
    <location>
        <begin position="1"/>
        <end position="12"/>
    </location>
</feature>
<comment type="subcellular location">
    <subcellularLocation>
        <location evidence="9">Cytoplasm</location>
    </subcellularLocation>
</comment>
<comment type="function">
    <text evidence="9">An RNase that has 5'-3' exonuclease and possibly endonuclease activity. Involved in maturation of rRNA and in some organisms also mRNA maturation and/or decay.</text>
</comment>
<feature type="region of interest" description="Disordered" evidence="10">
    <location>
        <begin position="1"/>
        <end position="74"/>
    </location>
</feature>
<gene>
    <name evidence="9" type="primary">rnj</name>
    <name evidence="12" type="ORF">SAMN02745174_01717</name>
</gene>
<feature type="compositionally biased region" description="Basic and acidic residues" evidence="10">
    <location>
        <begin position="65"/>
        <end position="74"/>
    </location>
</feature>
<evidence type="ECO:0000256" key="8">
    <source>
        <dbReference type="ARBA" id="ARBA00022884"/>
    </source>
</evidence>
<dbReference type="Pfam" id="PF17770">
    <property type="entry name" value="RNase_J_C"/>
    <property type="match status" value="1"/>
</dbReference>
<dbReference type="InterPro" id="IPR001279">
    <property type="entry name" value="Metallo-B-lactamas"/>
</dbReference>
<dbReference type="PROSITE" id="PS01292">
    <property type="entry name" value="UPF0036"/>
    <property type="match status" value="1"/>
</dbReference>
<dbReference type="InterPro" id="IPR055132">
    <property type="entry name" value="RNase_J_b_CASP"/>
</dbReference>
<evidence type="ECO:0000256" key="6">
    <source>
        <dbReference type="ARBA" id="ARBA00022833"/>
    </source>
</evidence>
<evidence type="ECO:0000256" key="9">
    <source>
        <dbReference type="HAMAP-Rule" id="MF_01491"/>
    </source>
</evidence>
<comment type="similarity">
    <text evidence="9">Belongs to the metallo-beta-lactamase superfamily. RNA-metabolizing metallo-beta-lactamase-like family. Bacterial RNase J subfamily.</text>
</comment>
<dbReference type="Gene3D" id="3.40.50.10710">
    <property type="entry name" value="Metallo-hydrolase/oxidoreductase"/>
    <property type="match status" value="1"/>
</dbReference>
<evidence type="ECO:0000256" key="2">
    <source>
        <dbReference type="ARBA" id="ARBA00022722"/>
    </source>
</evidence>
<dbReference type="Proteomes" id="UP000191153">
    <property type="component" value="Unassembled WGS sequence"/>
</dbReference>
<dbReference type="OrthoDB" id="9758375at2"/>
<dbReference type="GO" id="GO:0003723">
    <property type="term" value="F:RNA binding"/>
    <property type="evidence" value="ECO:0007669"/>
    <property type="project" value="UniProtKB-UniRule"/>
</dbReference>
<evidence type="ECO:0000256" key="1">
    <source>
        <dbReference type="ARBA" id="ARBA00022490"/>
    </source>
</evidence>
<dbReference type="InterPro" id="IPR030854">
    <property type="entry name" value="RNase_J_bac"/>
</dbReference>
<dbReference type="SUPFAM" id="SSF56281">
    <property type="entry name" value="Metallo-hydrolase/oxidoreductase"/>
    <property type="match status" value="1"/>
</dbReference>
<evidence type="ECO:0000256" key="10">
    <source>
        <dbReference type="SAM" id="MobiDB-lite"/>
    </source>
</evidence>
<dbReference type="SMART" id="SM00849">
    <property type="entry name" value="Lactamase_B"/>
    <property type="match status" value="1"/>
</dbReference>
<dbReference type="GO" id="GO:0004534">
    <property type="term" value="F:5'-3' RNA exonuclease activity"/>
    <property type="evidence" value="ECO:0007669"/>
    <property type="project" value="UniProtKB-UniRule"/>
</dbReference>
<organism evidence="12 13">
    <name type="scientific">Cetobacterium ceti</name>
    <dbReference type="NCBI Taxonomy" id="180163"/>
    <lineage>
        <taxon>Bacteria</taxon>
        <taxon>Fusobacteriati</taxon>
        <taxon>Fusobacteriota</taxon>
        <taxon>Fusobacteriia</taxon>
        <taxon>Fusobacteriales</taxon>
        <taxon>Fusobacteriaceae</taxon>
        <taxon>Cetobacterium</taxon>
    </lineage>
</organism>
<comment type="subunit">
    <text evidence="9">Homodimer, may be a subunit of the RNA degradosome.</text>
</comment>
<keyword evidence="1 9" id="KW-0963">Cytoplasm</keyword>
<dbReference type="GO" id="GO:0006364">
    <property type="term" value="P:rRNA processing"/>
    <property type="evidence" value="ECO:0007669"/>
    <property type="project" value="UniProtKB-UniRule"/>
</dbReference>
<keyword evidence="7 9" id="KW-0269">Exonuclease</keyword>
<evidence type="ECO:0000313" key="12">
    <source>
        <dbReference type="EMBL" id="SJZ84183.1"/>
    </source>
</evidence>
<dbReference type="PANTHER" id="PTHR43694">
    <property type="entry name" value="RIBONUCLEASE J"/>
    <property type="match status" value="1"/>
</dbReference>
<name>A0A1T4NY62_9FUSO</name>
<keyword evidence="13" id="KW-1185">Reference proteome</keyword>
<keyword evidence="9" id="KW-0698">rRNA processing</keyword>
<protein>
    <recommendedName>
        <fullName evidence="9">Ribonuclease J</fullName>
        <shortName evidence="9">RNase J</shortName>
        <ecNumber evidence="9">3.1.-.-</ecNumber>
    </recommendedName>
</protein>
<dbReference type="InterPro" id="IPR004613">
    <property type="entry name" value="RNase_J"/>
</dbReference>
<dbReference type="HAMAP" id="MF_01491">
    <property type="entry name" value="RNase_J_bact"/>
    <property type="match status" value="1"/>
</dbReference>
<dbReference type="STRING" id="180163.SAMN02745174_01717"/>
<evidence type="ECO:0000256" key="7">
    <source>
        <dbReference type="ARBA" id="ARBA00022839"/>
    </source>
</evidence>
<keyword evidence="5 9" id="KW-0378">Hydrolase</keyword>
<evidence type="ECO:0000259" key="11">
    <source>
        <dbReference type="SMART" id="SM00849"/>
    </source>
</evidence>
<evidence type="ECO:0000256" key="4">
    <source>
        <dbReference type="ARBA" id="ARBA00022759"/>
    </source>
</evidence>
<dbReference type="EMBL" id="FUWX01000012">
    <property type="protein sequence ID" value="SJZ84183.1"/>
    <property type="molecule type" value="Genomic_DNA"/>
</dbReference>
<dbReference type="Pfam" id="PF00753">
    <property type="entry name" value="Lactamase_B"/>
    <property type="match status" value="1"/>
</dbReference>
<dbReference type="Gene3D" id="3.60.15.10">
    <property type="entry name" value="Ribonuclease Z/Hydroxyacylglutathione hydrolase-like"/>
    <property type="match status" value="1"/>
</dbReference>
<keyword evidence="4 9" id="KW-0255">Endonuclease</keyword>
<dbReference type="EC" id="3.1.-.-" evidence="9"/>
<dbReference type="GO" id="GO:0008270">
    <property type="term" value="F:zinc ion binding"/>
    <property type="evidence" value="ECO:0007669"/>
    <property type="project" value="InterPro"/>
</dbReference>
<dbReference type="GO" id="GO:0004521">
    <property type="term" value="F:RNA endonuclease activity"/>
    <property type="evidence" value="ECO:0007669"/>
    <property type="project" value="UniProtKB-UniRule"/>
</dbReference>
<dbReference type="InterPro" id="IPR042173">
    <property type="entry name" value="RNase_J_2"/>
</dbReference>
<dbReference type="PANTHER" id="PTHR43694:SF1">
    <property type="entry name" value="RIBONUCLEASE J"/>
    <property type="match status" value="1"/>
</dbReference>
<dbReference type="InterPro" id="IPR001587">
    <property type="entry name" value="RNase_J_CS"/>
</dbReference>
<proteinExistence type="inferred from homology"/>
<keyword evidence="3" id="KW-0479">Metal-binding</keyword>
<dbReference type="InterPro" id="IPR036866">
    <property type="entry name" value="RibonucZ/Hydroxyglut_hydro"/>
</dbReference>
<feature type="binding site" evidence="9">
    <location>
        <begin position="465"/>
        <end position="469"/>
    </location>
    <ligand>
        <name>substrate</name>
    </ligand>
</feature>
<feature type="domain" description="Metallo-beta-lactamase" evidence="11">
    <location>
        <begin position="117"/>
        <end position="316"/>
    </location>
</feature>
<feature type="compositionally biased region" description="Basic residues" evidence="10">
    <location>
        <begin position="49"/>
        <end position="64"/>
    </location>
</feature>
<reference evidence="12 13" key="1">
    <citation type="submission" date="2017-02" db="EMBL/GenBank/DDBJ databases">
        <authorList>
            <person name="Peterson S.W."/>
        </authorList>
    </citation>
    <scope>NUCLEOTIDE SEQUENCE [LARGE SCALE GENOMIC DNA]</scope>
    <source>
        <strain evidence="12 13">ATCC 700028</strain>
    </source>
</reference>
<dbReference type="Gene3D" id="3.10.20.580">
    <property type="match status" value="1"/>
</dbReference>
<dbReference type="NCBIfam" id="TIGR00649">
    <property type="entry name" value="MG423"/>
    <property type="match status" value="1"/>
</dbReference>
<dbReference type="InterPro" id="IPR011108">
    <property type="entry name" value="RMMBL"/>
</dbReference>